<evidence type="ECO:0000256" key="1">
    <source>
        <dbReference type="ARBA" id="ARBA00001946"/>
    </source>
</evidence>
<keyword evidence="8" id="KW-0460">Magnesium</keyword>
<dbReference type="SUPFAM" id="SSF53649">
    <property type="entry name" value="Alkaline phosphatase-like"/>
    <property type="match status" value="1"/>
</dbReference>
<evidence type="ECO:0000256" key="10">
    <source>
        <dbReference type="SAM" id="SignalP"/>
    </source>
</evidence>
<evidence type="ECO:0000256" key="4">
    <source>
        <dbReference type="ARBA" id="ARBA00022553"/>
    </source>
</evidence>
<dbReference type="CDD" id="cd16012">
    <property type="entry name" value="ALP"/>
    <property type="match status" value="1"/>
</dbReference>
<dbReference type="EMBL" id="BAAAOH010000001">
    <property type="protein sequence ID" value="GAA1974068.1"/>
    <property type="molecule type" value="Genomic_DNA"/>
</dbReference>
<comment type="cofactor">
    <cofactor evidence="2">
        <name>Zn(2+)</name>
        <dbReference type="ChEBI" id="CHEBI:29105"/>
    </cofactor>
</comment>
<evidence type="ECO:0000256" key="8">
    <source>
        <dbReference type="ARBA" id="ARBA00022842"/>
    </source>
</evidence>
<comment type="similarity">
    <text evidence="3 9">Belongs to the alkaline phosphatase family.</text>
</comment>
<comment type="cofactor">
    <cofactor evidence="1">
        <name>Mg(2+)</name>
        <dbReference type="ChEBI" id="CHEBI:18420"/>
    </cofactor>
</comment>
<evidence type="ECO:0000256" key="5">
    <source>
        <dbReference type="ARBA" id="ARBA00022723"/>
    </source>
</evidence>
<dbReference type="Proteomes" id="UP001500326">
    <property type="component" value="Unassembled WGS sequence"/>
</dbReference>
<dbReference type="Pfam" id="PF00245">
    <property type="entry name" value="Alk_phosphatase"/>
    <property type="match status" value="1"/>
</dbReference>
<evidence type="ECO:0000313" key="11">
    <source>
        <dbReference type="EMBL" id="GAA1974068.1"/>
    </source>
</evidence>
<dbReference type="InterPro" id="IPR018299">
    <property type="entry name" value="Alkaline_phosphatase_AS"/>
</dbReference>
<dbReference type="PANTHER" id="PTHR11596:SF5">
    <property type="entry name" value="ALKALINE PHOSPHATASE"/>
    <property type="match status" value="1"/>
</dbReference>
<keyword evidence="10" id="KW-0732">Signal</keyword>
<protein>
    <submittedName>
        <fullName evidence="11">Alkaline phosphatase</fullName>
    </submittedName>
</protein>
<keyword evidence="6" id="KW-0378">Hydrolase</keyword>
<dbReference type="SMART" id="SM00098">
    <property type="entry name" value="alkPPc"/>
    <property type="match status" value="1"/>
</dbReference>
<keyword evidence="4" id="KW-0597">Phosphoprotein</keyword>
<feature type="chain" id="PRO_5046335249" evidence="10">
    <location>
        <begin position="38"/>
        <end position="561"/>
    </location>
</feature>
<evidence type="ECO:0000256" key="6">
    <source>
        <dbReference type="ARBA" id="ARBA00022801"/>
    </source>
</evidence>
<dbReference type="InterPro" id="IPR017850">
    <property type="entry name" value="Alkaline_phosphatase_core_sf"/>
</dbReference>
<evidence type="ECO:0000256" key="7">
    <source>
        <dbReference type="ARBA" id="ARBA00022833"/>
    </source>
</evidence>
<evidence type="ECO:0000256" key="9">
    <source>
        <dbReference type="RuleBase" id="RU003946"/>
    </source>
</evidence>
<keyword evidence="5" id="KW-0479">Metal-binding</keyword>
<name>A0ABN2RSI1_9MICO</name>
<comment type="caution">
    <text evidence="11">The sequence shown here is derived from an EMBL/GenBank/DDBJ whole genome shotgun (WGS) entry which is preliminary data.</text>
</comment>
<reference evidence="11 12" key="1">
    <citation type="journal article" date="2019" name="Int. J. Syst. Evol. Microbiol.">
        <title>The Global Catalogue of Microorganisms (GCM) 10K type strain sequencing project: providing services to taxonomists for standard genome sequencing and annotation.</title>
        <authorList>
            <consortium name="The Broad Institute Genomics Platform"/>
            <consortium name="The Broad Institute Genome Sequencing Center for Infectious Disease"/>
            <person name="Wu L."/>
            <person name="Ma J."/>
        </authorList>
    </citation>
    <scope>NUCLEOTIDE SEQUENCE [LARGE SCALE GENOMIC DNA]</scope>
    <source>
        <strain evidence="11 12">JCM 14902</strain>
    </source>
</reference>
<evidence type="ECO:0000313" key="12">
    <source>
        <dbReference type="Proteomes" id="UP001500326"/>
    </source>
</evidence>
<dbReference type="Gene3D" id="3.40.720.10">
    <property type="entry name" value="Alkaline Phosphatase, subunit A"/>
    <property type="match status" value="1"/>
</dbReference>
<gene>
    <name evidence="11" type="primary">phoA</name>
    <name evidence="11" type="ORF">GCM10009777_03060</name>
</gene>
<dbReference type="PRINTS" id="PR00113">
    <property type="entry name" value="ALKPHPHTASE"/>
</dbReference>
<proteinExistence type="inferred from homology"/>
<dbReference type="InterPro" id="IPR001952">
    <property type="entry name" value="Alkaline_phosphatase"/>
</dbReference>
<evidence type="ECO:0000256" key="3">
    <source>
        <dbReference type="ARBA" id="ARBA00005984"/>
    </source>
</evidence>
<accession>A0ABN2RSI1</accession>
<organism evidence="11 12">
    <name type="scientific">Microbacterium pumilum</name>
    <dbReference type="NCBI Taxonomy" id="344165"/>
    <lineage>
        <taxon>Bacteria</taxon>
        <taxon>Bacillati</taxon>
        <taxon>Actinomycetota</taxon>
        <taxon>Actinomycetes</taxon>
        <taxon>Micrococcales</taxon>
        <taxon>Microbacteriaceae</taxon>
        <taxon>Microbacterium</taxon>
    </lineage>
</organism>
<dbReference type="PANTHER" id="PTHR11596">
    <property type="entry name" value="ALKALINE PHOSPHATASE"/>
    <property type="match status" value="1"/>
</dbReference>
<sequence length="561" mass="57128">MSLMQPVHTKPRLRTIAIATGAAIVAASLAGSAAAVAVSAAGQWQREPGDNTQAVRTAIEDAKAKNVILLIGDGMGDSEITIARNYAYGAAGELPGIDALPLTGSYTTYSVYKDGADKGKPDYVPDSAATGTAWATGSKTYDNAISVDIDGQALPTILEIAKANGYRTGDVSTAEIQDATPAVQVAHVAARSCYGPDSTTCGADALASGGLGSISEQLLGTRADVVLGGGLASFQQTAKAGPWDGQTLLAQAQSRGYQVVTDAAGLAGVTKASQTRPVLGLFTPGNFPTRYLSTTAAIGGADTPVTCAENPERLDSSLSLAALTTKAIDLLSSAKSGKGFFLQVEGASIDKRDHAADACGQIGETIDLDEAVQAALEFAAADGNTLVLVTADHGHSSQIVDVTPPTSLSTAVTTADGTVMKISYGTAAAGGSQQHTGTQVRIAGFGPGAANIVGLTDQTDTFFTLSEVLGLNPDTRALSRKAKISNPQLVRGGQKVTISGSGWYGDRQVAVSFGSETKTVDVIDGTVTASFTAPKRTTTVKVDVSGVQSGVRKNSVVGVRK</sequence>
<dbReference type="PROSITE" id="PS00123">
    <property type="entry name" value="ALKALINE_PHOSPHATASE"/>
    <property type="match status" value="1"/>
</dbReference>
<keyword evidence="12" id="KW-1185">Reference proteome</keyword>
<dbReference type="NCBIfam" id="NF007810">
    <property type="entry name" value="PRK10518.1"/>
    <property type="match status" value="1"/>
</dbReference>
<feature type="signal peptide" evidence="10">
    <location>
        <begin position="1"/>
        <end position="37"/>
    </location>
</feature>
<keyword evidence="7" id="KW-0862">Zinc</keyword>
<evidence type="ECO:0000256" key="2">
    <source>
        <dbReference type="ARBA" id="ARBA00001947"/>
    </source>
</evidence>